<proteinExistence type="predicted"/>
<accession>A0ACB0J090</accession>
<organism evidence="1 2">
    <name type="scientific">Trifolium pratense</name>
    <name type="common">Red clover</name>
    <dbReference type="NCBI Taxonomy" id="57577"/>
    <lineage>
        <taxon>Eukaryota</taxon>
        <taxon>Viridiplantae</taxon>
        <taxon>Streptophyta</taxon>
        <taxon>Embryophyta</taxon>
        <taxon>Tracheophyta</taxon>
        <taxon>Spermatophyta</taxon>
        <taxon>Magnoliopsida</taxon>
        <taxon>eudicotyledons</taxon>
        <taxon>Gunneridae</taxon>
        <taxon>Pentapetalae</taxon>
        <taxon>rosids</taxon>
        <taxon>fabids</taxon>
        <taxon>Fabales</taxon>
        <taxon>Fabaceae</taxon>
        <taxon>Papilionoideae</taxon>
        <taxon>50 kb inversion clade</taxon>
        <taxon>NPAAA clade</taxon>
        <taxon>Hologalegina</taxon>
        <taxon>IRL clade</taxon>
        <taxon>Trifolieae</taxon>
        <taxon>Trifolium</taxon>
    </lineage>
</organism>
<gene>
    <name evidence="1" type="ORF">MILVUS5_LOCUS7993</name>
</gene>
<sequence>MAFEGNNAAKKENTRKRRIDEIKKADFSKRKLGLFNKVTELSILCKAKTALIVRSSNNDLDACGYPNCDAVVQQFLTGKVITEDYDKKKKEEVVEIQRLEYETIVDKLMELKEEEKNLEAINDEAEKSGYGIPDWWNGSIDDMSLESLEEFKSSLQKLKLNLRLNLDAKKLM</sequence>
<dbReference type="Proteomes" id="UP001177021">
    <property type="component" value="Unassembled WGS sequence"/>
</dbReference>
<name>A0ACB0J090_TRIPR</name>
<reference evidence="1" key="1">
    <citation type="submission" date="2023-10" db="EMBL/GenBank/DDBJ databases">
        <authorList>
            <person name="Rodriguez Cubillos JULIANA M."/>
            <person name="De Vega J."/>
        </authorList>
    </citation>
    <scope>NUCLEOTIDE SEQUENCE</scope>
</reference>
<keyword evidence="2" id="KW-1185">Reference proteome</keyword>
<comment type="caution">
    <text evidence="1">The sequence shown here is derived from an EMBL/GenBank/DDBJ whole genome shotgun (WGS) entry which is preliminary data.</text>
</comment>
<evidence type="ECO:0000313" key="1">
    <source>
        <dbReference type="EMBL" id="CAJ2637661.1"/>
    </source>
</evidence>
<evidence type="ECO:0000313" key="2">
    <source>
        <dbReference type="Proteomes" id="UP001177021"/>
    </source>
</evidence>
<dbReference type="EMBL" id="CASHSV030000013">
    <property type="protein sequence ID" value="CAJ2637661.1"/>
    <property type="molecule type" value="Genomic_DNA"/>
</dbReference>
<protein>
    <submittedName>
        <fullName evidence="1">Uncharacterized protein</fullName>
    </submittedName>
</protein>